<dbReference type="GO" id="GO:0008168">
    <property type="term" value="F:methyltransferase activity"/>
    <property type="evidence" value="ECO:0007669"/>
    <property type="project" value="UniProtKB-KW"/>
</dbReference>
<protein>
    <submittedName>
        <fullName evidence="2">Methyltransferase, FkbM family</fullName>
    </submittedName>
</protein>
<dbReference type="RefSeq" id="WP_090648706.1">
    <property type="nucleotide sequence ID" value="NZ_CBCRYE010000002.1"/>
</dbReference>
<dbReference type="InterPro" id="IPR029063">
    <property type="entry name" value="SAM-dependent_MTases_sf"/>
</dbReference>
<dbReference type="PANTHER" id="PTHR34203:SF15">
    <property type="entry name" value="SLL1173 PROTEIN"/>
    <property type="match status" value="1"/>
</dbReference>
<organism evidence="2 3">
    <name type="scientific">Asticcacaulis taihuensis</name>
    <dbReference type="NCBI Taxonomy" id="260084"/>
    <lineage>
        <taxon>Bacteria</taxon>
        <taxon>Pseudomonadati</taxon>
        <taxon>Pseudomonadota</taxon>
        <taxon>Alphaproteobacteria</taxon>
        <taxon>Caulobacterales</taxon>
        <taxon>Caulobacteraceae</taxon>
        <taxon>Asticcacaulis</taxon>
    </lineage>
</organism>
<dbReference type="Gene3D" id="3.40.50.150">
    <property type="entry name" value="Vaccinia Virus protein VP39"/>
    <property type="match status" value="1"/>
</dbReference>
<keyword evidence="2" id="KW-0808">Transferase</keyword>
<keyword evidence="3" id="KW-1185">Reference proteome</keyword>
<dbReference type="GO" id="GO:0032259">
    <property type="term" value="P:methylation"/>
    <property type="evidence" value="ECO:0007669"/>
    <property type="project" value="UniProtKB-KW"/>
</dbReference>
<dbReference type="Proteomes" id="UP000199150">
    <property type="component" value="Unassembled WGS sequence"/>
</dbReference>
<dbReference type="PANTHER" id="PTHR34203">
    <property type="entry name" value="METHYLTRANSFERASE, FKBM FAMILY PROTEIN"/>
    <property type="match status" value="1"/>
</dbReference>
<proteinExistence type="predicted"/>
<dbReference type="Pfam" id="PF05050">
    <property type="entry name" value="Methyltransf_21"/>
    <property type="match status" value="1"/>
</dbReference>
<sequence>MFDLKAYMSELDANGIHFLNEMLTQYIAGKIIKPGNTVYDLGANIGFHTRYFASLTGNAGMVHAFEPNFELWANLMALPGVRLWPLAIGDRTSVENFFLPIGLDQVGSLVDARDFLGDVPVKILSVSQVRIDDLKEVIGVPVSFVKIDVERREYFALNGMLETLKNYEPVLIFENNTADTQHLLEGIGYTVEAMLSDFQDVRSLPNVIAFPNRMAKTIREILPSDTDIVPIAEKIEAMLAANLPGYQAKLIQA</sequence>
<dbReference type="STRING" id="260084.SAMN02927928_2622"/>
<accession>A0A1G4SGW4</accession>
<dbReference type="SUPFAM" id="SSF53335">
    <property type="entry name" value="S-adenosyl-L-methionine-dependent methyltransferases"/>
    <property type="match status" value="1"/>
</dbReference>
<dbReference type="EMBL" id="FMTS01000004">
    <property type="protein sequence ID" value="SCW67559.1"/>
    <property type="molecule type" value="Genomic_DNA"/>
</dbReference>
<dbReference type="InterPro" id="IPR006342">
    <property type="entry name" value="FkbM_mtfrase"/>
</dbReference>
<gene>
    <name evidence="2" type="ORF">SAMN02927928_2622</name>
</gene>
<dbReference type="AlphaFoldDB" id="A0A1G4SGW4"/>
<reference evidence="3" key="1">
    <citation type="submission" date="2016-10" db="EMBL/GenBank/DDBJ databases">
        <authorList>
            <person name="Varghese N."/>
            <person name="Submissions S."/>
        </authorList>
    </citation>
    <scope>NUCLEOTIDE SEQUENCE [LARGE SCALE GENOMIC DNA]</scope>
    <source>
        <strain evidence="3">CGMCC 1.3431</strain>
    </source>
</reference>
<dbReference type="NCBIfam" id="TIGR01444">
    <property type="entry name" value="fkbM_fam"/>
    <property type="match status" value="1"/>
</dbReference>
<dbReference type="OrthoDB" id="5679686at2"/>
<keyword evidence="2" id="KW-0489">Methyltransferase</keyword>
<feature type="domain" description="Methyltransferase FkbM" evidence="1">
    <location>
        <begin position="40"/>
        <end position="179"/>
    </location>
</feature>
<evidence type="ECO:0000313" key="3">
    <source>
        <dbReference type="Proteomes" id="UP000199150"/>
    </source>
</evidence>
<evidence type="ECO:0000259" key="1">
    <source>
        <dbReference type="Pfam" id="PF05050"/>
    </source>
</evidence>
<evidence type="ECO:0000313" key="2">
    <source>
        <dbReference type="EMBL" id="SCW67559.1"/>
    </source>
</evidence>
<dbReference type="InterPro" id="IPR052514">
    <property type="entry name" value="SAM-dependent_MTase"/>
</dbReference>
<name>A0A1G4SGW4_9CAUL</name>